<dbReference type="PROSITE" id="PS50878">
    <property type="entry name" value="RT_POL"/>
    <property type="match status" value="1"/>
</dbReference>
<dbReference type="Gene3D" id="3.30.70.270">
    <property type="match status" value="1"/>
</dbReference>
<gene>
    <name evidence="2" type="ORF">Tco_0748425</name>
</gene>
<dbReference type="Pfam" id="PF17919">
    <property type="entry name" value="RT_RNaseH_2"/>
    <property type="match status" value="1"/>
</dbReference>
<dbReference type="PANTHER" id="PTHR24559">
    <property type="entry name" value="TRANSPOSON TY3-I GAG-POL POLYPROTEIN"/>
    <property type="match status" value="1"/>
</dbReference>
<proteinExistence type="predicted"/>
<dbReference type="PANTHER" id="PTHR24559:SF427">
    <property type="entry name" value="RNA-DIRECTED DNA POLYMERASE"/>
    <property type="match status" value="1"/>
</dbReference>
<dbReference type="Proteomes" id="UP001151760">
    <property type="component" value="Unassembled WGS sequence"/>
</dbReference>
<evidence type="ECO:0000259" key="1">
    <source>
        <dbReference type="PROSITE" id="PS50878"/>
    </source>
</evidence>
<feature type="domain" description="Reverse transcriptase" evidence="1">
    <location>
        <begin position="1"/>
        <end position="132"/>
    </location>
</feature>
<dbReference type="SUPFAM" id="SSF56672">
    <property type="entry name" value="DNA/RNA polymerases"/>
    <property type="match status" value="1"/>
</dbReference>
<dbReference type="Pfam" id="PF00078">
    <property type="entry name" value="RVT_1"/>
    <property type="match status" value="1"/>
</dbReference>
<accession>A0ABQ4YVN8</accession>
<comment type="caution">
    <text evidence="2">The sequence shown here is derived from an EMBL/GenBank/DDBJ whole genome shotgun (WGS) entry which is preliminary data.</text>
</comment>
<evidence type="ECO:0000313" key="3">
    <source>
        <dbReference type="Proteomes" id="UP001151760"/>
    </source>
</evidence>
<keyword evidence="2" id="KW-0808">Transferase</keyword>
<keyword evidence="2" id="KW-0548">Nucleotidyltransferase</keyword>
<keyword evidence="2" id="KW-0695">RNA-directed DNA polymerase</keyword>
<dbReference type="InterPro" id="IPR043502">
    <property type="entry name" value="DNA/RNA_pol_sf"/>
</dbReference>
<keyword evidence="3" id="KW-1185">Reference proteome</keyword>
<sequence length="268" mass="31440">MIDDLFDQLQGSNVYSKIDLRSSYHQLRVREEDIRKTAFRTWYGHYEFQVMPFVYTNASAIFMDLMNRVCKPYLDKFVIIFIDDILIYSKNKEEHEEHLKLILEFLKKEELYAKFSKCEFWIPKVQFLGHVIDSRGIHVDPAMIESIKDWASPKTPMEIHQFLVRLGDKEEAAFQLIKQKLCSAPILAFPEGSEDFVVYRDASHKRLGDVLMQKEKLFSDYDCEIRYHPGKANVVADALSRKEQIKPLRVRALVMTIGLDLPKQILEA</sequence>
<dbReference type="InterPro" id="IPR053134">
    <property type="entry name" value="RNA-dir_DNA_polymerase"/>
</dbReference>
<name>A0ABQ4YVN8_9ASTR</name>
<evidence type="ECO:0000313" key="2">
    <source>
        <dbReference type="EMBL" id="GJS81884.1"/>
    </source>
</evidence>
<dbReference type="InterPro" id="IPR041577">
    <property type="entry name" value="RT_RNaseH_2"/>
</dbReference>
<organism evidence="2 3">
    <name type="scientific">Tanacetum coccineum</name>
    <dbReference type="NCBI Taxonomy" id="301880"/>
    <lineage>
        <taxon>Eukaryota</taxon>
        <taxon>Viridiplantae</taxon>
        <taxon>Streptophyta</taxon>
        <taxon>Embryophyta</taxon>
        <taxon>Tracheophyta</taxon>
        <taxon>Spermatophyta</taxon>
        <taxon>Magnoliopsida</taxon>
        <taxon>eudicotyledons</taxon>
        <taxon>Gunneridae</taxon>
        <taxon>Pentapetalae</taxon>
        <taxon>asterids</taxon>
        <taxon>campanulids</taxon>
        <taxon>Asterales</taxon>
        <taxon>Asteraceae</taxon>
        <taxon>Asteroideae</taxon>
        <taxon>Anthemideae</taxon>
        <taxon>Anthemidinae</taxon>
        <taxon>Tanacetum</taxon>
    </lineage>
</organism>
<reference evidence="2" key="2">
    <citation type="submission" date="2022-01" db="EMBL/GenBank/DDBJ databases">
        <authorList>
            <person name="Yamashiro T."/>
            <person name="Shiraishi A."/>
            <person name="Satake H."/>
            <person name="Nakayama K."/>
        </authorList>
    </citation>
    <scope>NUCLEOTIDE SEQUENCE</scope>
</reference>
<dbReference type="InterPro" id="IPR000477">
    <property type="entry name" value="RT_dom"/>
</dbReference>
<dbReference type="CDD" id="cd01647">
    <property type="entry name" value="RT_LTR"/>
    <property type="match status" value="1"/>
</dbReference>
<dbReference type="EMBL" id="BQNB010010782">
    <property type="protein sequence ID" value="GJS81884.1"/>
    <property type="molecule type" value="Genomic_DNA"/>
</dbReference>
<dbReference type="Gene3D" id="3.10.10.10">
    <property type="entry name" value="HIV Type 1 Reverse Transcriptase, subunit A, domain 1"/>
    <property type="match status" value="1"/>
</dbReference>
<protein>
    <submittedName>
        <fullName evidence="2">Reverse transcriptase domain-containing protein</fullName>
    </submittedName>
</protein>
<reference evidence="2" key="1">
    <citation type="journal article" date="2022" name="Int. J. Mol. Sci.">
        <title>Draft Genome of Tanacetum Coccineum: Genomic Comparison of Closely Related Tanacetum-Family Plants.</title>
        <authorList>
            <person name="Yamashiro T."/>
            <person name="Shiraishi A."/>
            <person name="Nakayama K."/>
            <person name="Satake H."/>
        </authorList>
    </citation>
    <scope>NUCLEOTIDE SEQUENCE</scope>
</reference>
<dbReference type="InterPro" id="IPR043128">
    <property type="entry name" value="Rev_trsase/Diguanyl_cyclase"/>
</dbReference>
<dbReference type="GO" id="GO:0003964">
    <property type="term" value="F:RNA-directed DNA polymerase activity"/>
    <property type="evidence" value="ECO:0007669"/>
    <property type="project" value="UniProtKB-KW"/>
</dbReference>